<dbReference type="Pfam" id="PF05913">
    <property type="entry name" value="MupG_C"/>
    <property type="match status" value="1"/>
</dbReference>
<organism evidence="2 3">
    <name type="scientific">Mesoplasma chauliocola</name>
    <dbReference type="NCBI Taxonomy" id="216427"/>
    <lineage>
        <taxon>Bacteria</taxon>
        <taxon>Bacillati</taxon>
        <taxon>Mycoplasmatota</taxon>
        <taxon>Mollicutes</taxon>
        <taxon>Entomoplasmatales</taxon>
        <taxon>Entomoplasmataceae</taxon>
        <taxon>Mesoplasma</taxon>
    </lineage>
</organism>
<dbReference type="InterPro" id="IPR043894">
    <property type="entry name" value="MupG_C"/>
</dbReference>
<proteinExistence type="predicted"/>
<accession>A0A249SM47</accession>
<dbReference type="KEGG" id="mchc:CK556_00055"/>
<protein>
    <recommendedName>
        <fullName evidence="1">6-phospho-N-acetylmuramidase C-terminal domain-containing protein</fullName>
    </recommendedName>
</protein>
<sequence>MDERNKAKIHIVLKDQFENYNGRYNKVGSIDLNEIKLLGFLTQNTYFKLKL</sequence>
<dbReference type="InterPro" id="IPR029000">
    <property type="entry name" value="Cyclophilin-like_dom_sf"/>
</dbReference>
<reference evidence="2 3" key="1">
    <citation type="submission" date="2017-08" db="EMBL/GenBank/DDBJ databases">
        <title>Complete Genome Sequence of Mesoplasma chauliocola.</title>
        <authorList>
            <person name="Knight T.F.Jr."/>
            <person name="Citino T."/>
        </authorList>
    </citation>
    <scope>NUCLEOTIDE SEQUENCE [LARGE SCALE GENOMIC DNA]</scope>
    <source>
        <strain evidence="2 3">CHPA-2</strain>
    </source>
</reference>
<dbReference type="EMBL" id="CP023173">
    <property type="protein sequence ID" value="ASZ08764.1"/>
    <property type="molecule type" value="Genomic_DNA"/>
</dbReference>
<evidence type="ECO:0000313" key="3">
    <source>
        <dbReference type="Proteomes" id="UP000232229"/>
    </source>
</evidence>
<keyword evidence="3" id="KW-1185">Reference proteome</keyword>
<evidence type="ECO:0000259" key="1">
    <source>
        <dbReference type="Pfam" id="PF05913"/>
    </source>
</evidence>
<dbReference type="Proteomes" id="UP000232229">
    <property type="component" value="Chromosome"/>
</dbReference>
<name>A0A249SM47_9MOLU</name>
<dbReference type="Gene3D" id="2.40.100.10">
    <property type="entry name" value="Cyclophilin-like"/>
    <property type="match status" value="1"/>
</dbReference>
<dbReference type="AlphaFoldDB" id="A0A249SM47"/>
<dbReference type="STRING" id="1336232.GCA_000518825_00795"/>
<feature type="domain" description="6-phospho-N-acetylmuramidase C-terminal" evidence="1">
    <location>
        <begin position="4"/>
        <end position="50"/>
    </location>
</feature>
<evidence type="ECO:0000313" key="2">
    <source>
        <dbReference type="EMBL" id="ASZ08764.1"/>
    </source>
</evidence>
<gene>
    <name evidence="2" type="ORF">CK556_00055</name>
</gene>